<dbReference type="GO" id="GO:0005524">
    <property type="term" value="F:ATP binding"/>
    <property type="evidence" value="ECO:0007669"/>
    <property type="project" value="InterPro"/>
</dbReference>
<proteinExistence type="inferred from homology"/>
<dbReference type="RefSeq" id="XP_019970567.1">
    <property type="nucleotide sequence ID" value="XM_020114727.1"/>
</dbReference>
<keyword evidence="3 4" id="KW-0418">Kinase</keyword>
<keyword evidence="1 4" id="KW-0808">Transferase</keyword>
<dbReference type="VEuPathDB" id="PlasmoDB:PRG01_0819800"/>
<dbReference type="GeneID" id="30953806"/>
<sequence>MGSCYSRKNKVSTTSLDEEEKKKEKKKKKYIYILYGASGSGKDTQCRLLEKKYNYKIICMSKLLKEYKEEYNKENVSNEAGNYSDEIEKCMIDGSLVNDKIVIEIFHKQLNKYINDDKYNGIIINGFPRNYEQALLIKQNNISITKFINIQVGKDTLWRRINNRIIDPITNISYNENIIQLIKKKREGQELSDEEQQQLIIDNQIYNNLSNDILERLTKRKDDEEQVFNKRFQLYIESEQKINSLFKNICKSVDGEKSINHIFDQICSIIDDDNPN</sequence>
<gene>
    <name evidence="6" type="primary">AK2</name>
    <name evidence="6" type="ORF">PRCDC_0816200</name>
    <name evidence="7" type="ORF">PRSY57_0816200</name>
</gene>
<evidence type="ECO:0000313" key="9">
    <source>
        <dbReference type="Proteomes" id="UP000076359"/>
    </source>
</evidence>
<comment type="similarity">
    <text evidence="4">Belongs to the adenylate kinase family.</text>
</comment>
<feature type="region of interest" description="Disordered" evidence="5">
    <location>
        <begin position="1"/>
        <end position="25"/>
    </location>
</feature>
<dbReference type="Proteomes" id="UP000027581">
    <property type="component" value="Unassembled WGS sequence"/>
</dbReference>
<dbReference type="EC" id="2.7.4.3" evidence="6"/>
<dbReference type="EMBL" id="LVLA01000009">
    <property type="protein sequence ID" value="KYN99260.1"/>
    <property type="molecule type" value="Genomic_DNA"/>
</dbReference>
<evidence type="ECO:0000256" key="5">
    <source>
        <dbReference type="SAM" id="MobiDB-lite"/>
    </source>
</evidence>
<reference evidence="6" key="1">
    <citation type="submission" date="2014-01" db="EMBL/GenBank/DDBJ databases">
        <authorList>
            <person name="Aslett M."/>
        </authorList>
    </citation>
    <scope>NUCLEOTIDE SEQUENCE</scope>
    <source>
        <strain evidence="6">CDC</strain>
    </source>
</reference>
<evidence type="ECO:0000313" key="8">
    <source>
        <dbReference type="Proteomes" id="UP000027581"/>
    </source>
</evidence>
<evidence type="ECO:0000256" key="1">
    <source>
        <dbReference type="ARBA" id="ARBA00022679"/>
    </source>
</evidence>
<dbReference type="AlphaFoldDB" id="A0A060RWR8"/>
<dbReference type="CDD" id="cd01428">
    <property type="entry name" value="ADK"/>
    <property type="match status" value="1"/>
</dbReference>
<evidence type="ECO:0000256" key="4">
    <source>
        <dbReference type="RuleBase" id="RU003330"/>
    </source>
</evidence>
<evidence type="ECO:0000256" key="2">
    <source>
        <dbReference type="ARBA" id="ARBA00022741"/>
    </source>
</evidence>
<evidence type="ECO:0000313" key="6">
    <source>
        <dbReference type="EMBL" id="CDO63937.1"/>
    </source>
</evidence>
<name>A0A060RWR8_PLARE</name>
<dbReference type="PANTHER" id="PTHR23359">
    <property type="entry name" value="NUCLEOTIDE KINASE"/>
    <property type="match status" value="1"/>
</dbReference>
<keyword evidence="8" id="KW-1185">Reference proteome</keyword>
<dbReference type="InterPro" id="IPR000850">
    <property type="entry name" value="Adenylat/UMP-CMP_kin"/>
</dbReference>
<dbReference type="Pfam" id="PF00406">
    <property type="entry name" value="ADK"/>
    <property type="match status" value="1"/>
</dbReference>
<evidence type="ECO:0000256" key="3">
    <source>
        <dbReference type="ARBA" id="ARBA00022777"/>
    </source>
</evidence>
<organism evidence="6 8">
    <name type="scientific">Plasmodium reichenowi</name>
    <dbReference type="NCBI Taxonomy" id="5854"/>
    <lineage>
        <taxon>Eukaryota</taxon>
        <taxon>Sar</taxon>
        <taxon>Alveolata</taxon>
        <taxon>Apicomplexa</taxon>
        <taxon>Aconoidasida</taxon>
        <taxon>Haemosporida</taxon>
        <taxon>Plasmodiidae</taxon>
        <taxon>Plasmodium</taxon>
        <taxon>Plasmodium (Laverania)</taxon>
    </lineage>
</organism>
<accession>A0A060RWR8</accession>
<dbReference type="VEuPathDB" id="PlasmoDB:PRCDC_0816200"/>
<dbReference type="InterPro" id="IPR027417">
    <property type="entry name" value="P-loop_NTPase"/>
</dbReference>
<dbReference type="HAMAP" id="MF_00235">
    <property type="entry name" value="Adenylate_kinase_Adk"/>
    <property type="match status" value="1"/>
</dbReference>
<evidence type="ECO:0000313" key="7">
    <source>
        <dbReference type="EMBL" id="KYN99260.1"/>
    </source>
</evidence>
<dbReference type="SUPFAM" id="SSF52540">
    <property type="entry name" value="P-loop containing nucleoside triphosphate hydrolases"/>
    <property type="match status" value="1"/>
</dbReference>
<reference evidence="6" key="2">
    <citation type="submission" date="2014-05" db="EMBL/GenBank/DDBJ databases">
        <title>The genome sequences of chimpanzee malaria parasites reveal the path to human adaptation.</title>
        <authorList>
            <person name="Otto T.D."/>
            <person name="Rayner J.C."/>
            <person name="Boehme U."/>
            <person name="Pain A."/>
            <person name="Spottiswoode N."/>
            <person name="Sanders M."/>
            <person name="Quail M."/>
            <person name="Ollomo B."/>
            <person name="Renaud F."/>
            <person name="Thomas A.W."/>
            <person name="Prugnolle F."/>
            <person name="Conway D.J."/>
            <person name="Newbold C."/>
            <person name="Berriman M."/>
        </authorList>
    </citation>
    <scope>NUCLEOTIDE SEQUENCE [LARGE SCALE GENOMIC DNA]</scope>
    <source>
        <strain evidence="6">CDC</strain>
    </source>
</reference>
<dbReference type="Proteomes" id="UP000076359">
    <property type="component" value="Unassembled WGS sequence"/>
</dbReference>
<keyword evidence="2" id="KW-0547">Nucleotide-binding</keyword>
<reference evidence="7 9" key="3">
    <citation type="journal article" date="2016" name="Nat. Commun.">
        <title>Genomes of cryptic chimpanzee Plasmodium species reveal key evolutionary events leading to human malaria.</title>
        <authorList>
            <person name="Sundararaman S.A."/>
            <person name="Plenderleith L.J."/>
            <person name="Liu W."/>
            <person name="Loy D.E."/>
            <person name="Learn G.H."/>
            <person name="Li Y."/>
            <person name="Shaw K.S."/>
            <person name="Ayouba A."/>
            <person name="Peeters M."/>
            <person name="Speede S."/>
            <person name="Shaw G.M."/>
            <person name="Bushman F.D."/>
            <person name="Brisson D."/>
            <person name="Rayner J.C."/>
            <person name="Sharp P.M."/>
            <person name="Hahn B.H."/>
        </authorList>
    </citation>
    <scope>NUCLEOTIDE SEQUENCE [LARGE SCALE GENOMIC DNA]</scope>
    <source>
        <strain evidence="7 9">SY57</strain>
    </source>
</reference>
<dbReference type="PRINTS" id="PR00094">
    <property type="entry name" value="ADENYLTKNASE"/>
</dbReference>
<dbReference type="EMBL" id="HG810769">
    <property type="protein sequence ID" value="CDO63937.1"/>
    <property type="molecule type" value="Genomic_DNA"/>
</dbReference>
<protein>
    <submittedName>
        <fullName evidence="6">Adenylate kinase 2</fullName>
        <ecNumber evidence="6">2.7.4.3</ecNumber>
    </submittedName>
</protein>
<dbReference type="KEGG" id="prei:PRSY57_0816200"/>
<dbReference type="GO" id="GO:0004017">
    <property type="term" value="F:AMP kinase activity"/>
    <property type="evidence" value="ECO:0007669"/>
    <property type="project" value="UniProtKB-EC"/>
</dbReference>
<dbReference type="Gene3D" id="3.40.50.300">
    <property type="entry name" value="P-loop containing nucleotide triphosphate hydrolases"/>
    <property type="match status" value="1"/>
</dbReference>